<dbReference type="InterPro" id="IPR052900">
    <property type="entry name" value="Phospholipid_Metab_Enz"/>
</dbReference>
<feature type="domain" description="Phospholipase D N-terminal" evidence="8">
    <location>
        <begin position="904"/>
        <end position="994"/>
    </location>
</feature>
<accession>A0A0M0KB19</accession>
<keyword evidence="10" id="KW-1185">Reference proteome</keyword>
<dbReference type="InterPro" id="IPR038607">
    <property type="entry name" value="PhoD-like_sf"/>
</dbReference>
<evidence type="ECO:0000259" key="7">
    <source>
        <dbReference type="Pfam" id="PF09423"/>
    </source>
</evidence>
<dbReference type="InterPro" id="IPR035952">
    <property type="entry name" value="Rhomboid-like_sf"/>
</dbReference>
<evidence type="ECO:0000256" key="4">
    <source>
        <dbReference type="ARBA" id="ARBA00023136"/>
    </source>
</evidence>
<dbReference type="EMBL" id="JWZX01000659">
    <property type="protein sequence ID" value="KOO36031.1"/>
    <property type="molecule type" value="Genomic_DNA"/>
</dbReference>
<dbReference type="InterPro" id="IPR032093">
    <property type="entry name" value="PhoD_N"/>
</dbReference>
<dbReference type="PANTHER" id="PTHR43606">
    <property type="entry name" value="PHOSPHATASE, PUTATIVE (AFU_ORTHOLOGUE AFUA_6G08710)-RELATED"/>
    <property type="match status" value="1"/>
</dbReference>
<evidence type="ECO:0000256" key="3">
    <source>
        <dbReference type="ARBA" id="ARBA00022989"/>
    </source>
</evidence>
<feature type="domain" description="Peptidase S54 rhomboid" evidence="6">
    <location>
        <begin position="1"/>
        <end position="116"/>
    </location>
</feature>
<name>A0A0M0KB19_9EUKA</name>
<evidence type="ECO:0000256" key="2">
    <source>
        <dbReference type="ARBA" id="ARBA00022692"/>
    </source>
</evidence>
<dbReference type="Proteomes" id="UP000037460">
    <property type="component" value="Unassembled WGS sequence"/>
</dbReference>
<dbReference type="OrthoDB" id="10263082at2759"/>
<reference evidence="10" key="1">
    <citation type="journal article" date="2015" name="PLoS Genet.">
        <title>Genome Sequence and Transcriptome Analyses of Chrysochromulina tobin: Metabolic Tools for Enhanced Algal Fitness in the Prominent Order Prymnesiales (Haptophyceae).</title>
        <authorList>
            <person name="Hovde B.T."/>
            <person name="Deodato C.R."/>
            <person name="Hunsperger H.M."/>
            <person name="Ryken S.A."/>
            <person name="Yost W."/>
            <person name="Jha R.K."/>
            <person name="Patterson J."/>
            <person name="Monnat R.J. Jr."/>
            <person name="Barlow S.B."/>
            <person name="Starkenburg S.R."/>
            <person name="Cattolico R.A."/>
        </authorList>
    </citation>
    <scope>NUCLEOTIDE SEQUENCE</scope>
    <source>
        <strain evidence="10">CCMP291</strain>
    </source>
</reference>
<dbReference type="CDD" id="cd07389">
    <property type="entry name" value="MPP_PhoD"/>
    <property type="match status" value="1"/>
</dbReference>
<dbReference type="GO" id="GO:0016020">
    <property type="term" value="C:membrane"/>
    <property type="evidence" value="ECO:0007669"/>
    <property type="project" value="UniProtKB-SubCell"/>
</dbReference>
<feature type="domain" description="PhoD-like phosphatase metallophosphatase" evidence="7">
    <location>
        <begin position="1004"/>
        <end position="1337"/>
    </location>
</feature>
<evidence type="ECO:0000313" key="10">
    <source>
        <dbReference type="Proteomes" id="UP000037460"/>
    </source>
</evidence>
<evidence type="ECO:0000259" key="8">
    <source>
        <dbReference type="Pfam" id="PF16655"/>
    </source>
</evidence>
<keyword evidence="4 5" id="KW-0472">Membrane</keyword>
<evidence type="ECO:0000256" key="1">
    <source>
        <dbReference type="ARBA" id="ARBA00004141"/>
    </source>
</evidence>
<feature type="transmembrane region" description="Helical" evidence="5">
    <location>
        <begin position="21"/>
        <end position="43"/>
    </location>
</feature>
<comment type="caution">
    <text evidence="9">The sequence shown here is derived from an EMBL/GenBank/DDBJ whole genome shotgun (WGS) entry which is preliminary data.</text>
</comment>
<protein>
    <submittedName>
        <fullName evidence="9">Alkaline phosphatase</fullName>
    </submittedName>
</protein>
<evidence type="ECO:0000259" key="6">
    <source>
        <dbReference type="Pfam" id="PF01694"/>
    </source>
</evidence>
<proteinExistence type="predicted"/>
<dbReference type="PANTHER" id="PTHR43606:SF2">
    <property type="entry name" value="ALKALINE PHOSPHATASE FAMILY PROTEIN (AFU_ORTHOLOGUE AFUA_5G03860)"/>
    <property type="match status" value="1"/>
</dbReference>
<dbReference type="SUPFAM" id="SSF56300">
    <property type="entry name" value="Metallo-dependent phosphatases"/>
    <property type="match status" value="1"/>
</dbReference>
<keyword evidence="3 5" id="KW-1133">Transmembrane helix</keyword>
<evidence type="ECO:0000313" key="9">
    <source>
        <dbReference type="EMBL" id="KOO36031.1"/>
    </source>
</evidence>
<feature type="transmembrane region" description="Helical" evidence="5">
    <location>
        <begin position="49"/>
        <end position="68"/>
    </location>
</feature>
<comment type="subcellular location">
    <subcellularLocation>
        <location evidence="1">Membrane</location>
        <topology evidence="1">Multi-pass membrane protein</topology>
    </subcellularLocation>
</comment>
<evidence type="ECO:0000256" key="5">
    <source>
        <dbReference type="SAM" id="Phobius"/>
    </source>
</evidence>
<dbReference type="Gene3D" id="2.60.40.380">
    <property type="entry name" value="Purple acid phosphatase-like, N-terminal"/>
    <property type="match status" value="1"/>
</dbReference>
<dbReference type="InterPro" id="IPR022764">
    <property type="entry name" value="Peptidase_S54_rhomboid_dom"/>
</dbReference>
<keyword evidence="2 5" id="KW-0812">Transmembrane</keyword>
<feature type="transmembrane region" description="Helical" evidence="5">
    <location>
        <begin position="75"/>
        <end position="93"/>
    </location>
</feature>
<dbReference type="SUPFAM" id="SSF144091">
    <property type="entry name" value="Rhomboid-like"/>
    <property type="match status" value="1"/>
</dbReference>
<dbReference type="Pfam" id="PF01694">
    <property type="entry name" value="Rhomboid"/>
    <property type="match status" value="1"/>
</dbReference>
<sequence>MAAIFQLGVPLERAFGFWRIGTLYLLAGIFGTIVSIIFIPHVLSVGASASVFGLVGAAWADVFVNFAARGTLRGSGLCGLITSTVLNISIGLTPWVDNFMHLGGLVAGIVVGVSLMARKSYDRHTGERRHTASQETCCASNLGKQLVRPLSGPTAESIAQMPSAFNQFLHMSANFTLFGSQSKSIMSTFKPVGTHTAHICEATDAAFSTTAVVADGQSGDTDYPFGKIKVLCTVGEYSPATGFMLVGVPDGMGAYLLDSTTVRIIWQSESYGTFSTYESYPFIVNPNGASFTGSHVMYVDYDRAGLADFMNNNDAAVSIVKGAGNAVEAAYNLKGQLISRRNDNATENCCSAAPHFSNTNADGCGCWTTINNARLPSRADWIMQSLCSAHLEERLQWGSTGVVDTLFITNEEWTSFHNTPAAHAQATGIPAHVIDLATKNMYATGVFTLGGFEKIVEVNCGHTAYVCFAPSGYNGNFGSYNNGIAAAKNALGPRPDGTPYVDPENVHPTRIYVGVKGRNALGQPATDFLSRNGLAYGKVYGFATNVAQTTGGRYLEDWHKNVAVAGNTVAGGFYPIDWRWNGTVTSFLHDGSWAFQHKTFDGLYFWNNGGKTAGSTFDRASSCKCEHNSPDPYGGARVLQSSTCGYMGIYDFSSEVFAKLEAARLDGSWFPTRIATTYMALQGERDVVSQIQLGGKGKYANGNDARYFIDSAGVAAGPGGGVTTFVAIDGLEWIAAAGTTNGYIIIQEDGGNRMGERTFISKVRTDGVPMTYYFIAMAGGASNTRNSARVGVPALTNTASPTGHEFSGLIDLSGLLARDASGNWIAKAGVGATKRMAERMVPINNKTIVMGLQSHNLVGGIISAMAGDRGGQLYAYKPQLPLVDAPAENDFFCFSGRESSCFAQGVASGDPSTGGFVIWSRVDPTCCASATSCSAKWAVRDASGTIVARGVAPASAANDYTMNIEVTGLAEGRFSYAFATEDNQRCSRIGQTRTLSNPQSIKIAHTSCSNFPHGHFHVYGEMARMLETGALDAWTHVGDYIYEYGASGYAMGGWSFSGRDGTPNSTAFYSPPHEILRIDDYRLRHKQYLTDPNLMRLRAAGVNVGQIVDDHETANNAWAGGAEGHGNATSSVEDGVTWAARKAAGMQAWREYIPTRKGARSTDGGRTVGYRRFAFGGLMEVVSMDTRNGTAFHRNDDIWALHNQNIFLNGTSFISPFTDMTRLPGFLAVRAQMVALQEARSQFTSDQLSYILDTIRTSTAENLVLLSGTQFVSNIEDTTAHAQVQLQQITAACDLRPRGCIILSGDVHNGYVSQLTAKTRELTSPSVSAVGLTQNFVTTLPNTNVATIQGAIAQSLAFDRINMLQSRVTSPAEVTRVLTSVGQFAGGVPYDTIIAASPTPKVPFSDVGHNGFGITDCVAGQGCSLRMRGVRLGCLAQTPMPSGCVFNELYSSPRA</sequence>
<dbReference type="Pfam" id="PF09423">
    <property type="entry name" value="PhoD"/>
    <property type="match status" value="1"/>
</dbReference>
<organism evidence="9 10">
    <name type="scientific">Chrysochromulina tobinii</name>
    <dbReference type="NCBI Taxonomy" id="1460289"/>
    <lineage>
        <taxon>Eukaryota</taxon>
        <taxon>Haptista</taxon>
        <taxon>Haptophyta</taxon>
        <taxon>Prymnesiophyceae</taxon>
        <taxon>Prymnesiales</taxon>
        <taxon>Chrysochromulinaceae</taxon>
        <taxon>Chrysochromulina</taxon>
    </lineage>
</organism>
<dbReference type="Pfam" id="PF16655">
    <property type="entry name" value="PhoD_N"/>
    <property type="match status" value="1"/>
</dbReference>
<gene>
    <name evidence="9" type="ORF">Ctob_013795</name>
</gene>
<dbReference type="InterPro" id="IPR018946">
    <property type="entry name" value="PhoD-like_MPP"/>
</dbReference>
<dbReference type="GO" id="GO:0004252">
    <property type="term" value="F:serine-type endopeptidase activity"/>
    <property type="evidence" value="ECO:0007669"/>
    <property type="project" value="InterPro"/>
</dbReference>
<dbReference type="Gene3D" id="1.20.1540.10">
    <property type="entry name" value="Rhomboid-like"/>
    <property type="match status" value="1"/>
</dbReference>
<dbReference type="InterPro" id="IPR029052">
    <property type="entry name" value="Metallo-depent_PP-like"/>
</dbReference>
<dbReference type="Gene3D" id="3.60.21.70">
    <property type="entry name" value="PhoD-like phosphatase"/>
    <property type="match status" value="1"/>
</dbReference>